<dbReference type="SUPFAM" id="SSF51998">
    <property type="entry name" value="PFL-like glycyl radical enzymes"/>
    <property type="match status" value="1"/>
</dbReference>
<dbReference type="Pfam" id="PF01228">
    <property type="entry name" value="Gly_radical"/>
    <property type="match status" value="1"/>
</dbReference>
<dbReference type="GO" id="GO:0005829">
    <property type="term" value="C:cytosol"/>
    <property type="evidence" value="ECO:0007669"/>
    <property type="project" value="TreeGrafter"/>
</dbReference>
<evidence type="ECO:0000259" key="4">
    <source>
        <dbReference type="PROSITE" id="PS51149"/>
    </source>
</evidence>
<feature type="domain" description="PFL" evidence="5">
    <location>
        <begin position="20"/>
        <end position="684"/>
    </location>
</feature>
<gene>
    <name evidence="6" type="ORF">C4532_02195</name>
</gene>
<dbReference type="InterPro" id="IPR051215">
    <property type="entry name" value="GRE"/>
</dbReference>
<evidence type="ECO:0000313" key="7">
    <source>
        <dbReference type="Proteomes" id="UP000285961"/>
    </source>
</evidence>
<dbReference type="PROSITE" id="PS51554">
    <property type="entry name" value="PFL"/>
    <property type="match status" value="1"/>
</dbReference>
<dbReference type="AlphaFoldDB" id="A0A419F8B9"/>
<dbReference type="InterPro" id="IPR004184">
    <property type="entry name" value="PFL_dom"/>
</dbReference>
<dbReference type="Proteomes" id="UP000285961">
    <property type="component" value="Unassembled WGS sequence"/>
</dbReference>
<dbReference type="PANTHER" id="PTHR43641">
    <property type="entry name" value="FORMATE ACETYLTRANSFERASE 3-RELATED"/>
    <property type="match status" value="1"/>
</dbReference>
<dbReference type="InterPro" id="IPR010098">
    <property type="entry name" value="PFL2/GDeHydtase_fam"/>
</dbReference>
<evidence type="ECO:0000256" key="2">
    <source>
        <dbReference type="ARBA" id="ARBA00023239"/>
    </source>
</evidence>
<accession>A0A419F8B9</accession>
<keyword evidence="1 3" id="KW-0556">Organic radical</keyword>
<evidence type="ECO:0000256" key="1">
    <source>
        <dbReference type="ARBA" id="ARBA00022818"/>
    </source>
</evidence>
<dbReference type="Pfam" id="PF02901">
    <property type="entry name" value="PFL-like"/>
    <property type="match status" value="1"/>
</dbReference>
<sequence>MEECRMAVLAADMLKAEARERLRSLREAMLRTPYSVCIQKARLVTDFMKSREGQVGPMIVRRARALEHVLDHAEVIIYPDDLIVGSTASRRIAAMLHPDLSGLLLWPELHDLRTRRTNPLQITDEEIRLLEEEIFPFWSDKSIAAYAGKFCCPEQPMEMLMQIGYYILTQFAGISHITPKYEKVLKQGFLGIVEEADAHIEQLEKIENAGGMTPELLSQMHFYDAVRITCRAAARFAERYRAKALELAESAESNEQREELRGIADALEQAPSRPARTFREALQAVWFAHVAVHQESFQHGISFGRLDQILYPYYAADIESGNLDYADAVELIGCMMVKCAEILPLFNSVGTKFFSGLSSAQGITLGGTDREGNDATNELSYAFLDAYDAVRLRQPNLHVRVHAATPAEFLTKAANVVKAGGGMPALFGDKGIIPGLSLQGDNQSDAWDYSIVGCVEPNVQGKTFSACGAAFVNLGIALEMALNNGRSRFNDSAVGPHTGDPTRFSSIDDLMNALRKQTAFLVRNAVAGNNAIELAHMDIYPTPLLSALVDGCMESGKDVTAGGALYNCTGMQGVGVADVADSLAAIDALVFRDKSVTMKELVQAIEKNFIGHERLLQRMRNHAPKFGNEEAEADRFARELIALYCDAVIKYRNPRGGNYVPGFWSMTTHNGFGSYTGALPNGRTAGASLAEGITPSAGMDRRGPTAAMKSVVSLDLDRIGNGCTLNQKFSPSALAGDKGSQDLASLIKTYFDLGGMHVQFNVVDRETLIDAKQHPEKHLGLLVRVSGYSAYFADLTPEMQDEIIARTEQSFGGGCCS</sequence>
<dbReference type="Gene3D" id="3.20.70.20">
    <property type="match status" value="1"/>
</dbReference>
<feature type="modified residue" description="Glycine radical" evidence="3">
    <location>
        <position position="787"/>
    </location>
</feature>
<reference evidence="6 7" key="1">
    <citation type="journal article" date="2017" name="ISME J.">
        <title>Energy and carbon metabolisms in a deep terrestrial subsurface fluid microbial community.</title>
        <authorList>
            <person name="Momper L."/>
            <person name="Jungbluth S.P."/>
            <person name="Lee M.D."/>
            <person name="Amend J.P."/>
        </authorList>
    </citation>
    <scope>NUCLEOTIDE SEQUENCE [LARGE SCALE GENOMIC DNA]</scope>
    <source>
        <strain evidence="6">SURF_17</strain>
    </source>
</reference>
<dbReference type="NCBIfam" id="TIGR01774">
    <property type="entry name" value="PFL2-3"/>
    <property type="match status" value="1"/>
</dbReference>
<keyword evidence="6" id="KW-0808">Transferase</keyword>
<organism evidence="6 7">
    <name type="scientific">Candidatus Abyssobacteria bacterium SURF_17</name>
    <dbReference type="NCBI Taxonomy" id="2093361"/>
    <lineage>
        <taxon>Bacteria</taxon>
        <taxon>Pseudomonadati</taxon>
        <taxon>Candidatus Hydrogenedentota</taxon>
        <taxon>Candidatus Abyssobacteria</taxon>
    </lineage>
</organism>
<comment type="caution">
    <text evidence="6">The sequence shown here is derived from an EMBL/GenBank/DDBJ whole genome shotgun (WGS) entry which is preliminary data.</text>
</comment>
<dbReference type="PANTHER" id="PTHR43641:SF2">
    <property type="entry name" value="DEHYDRATASE YBIW-RELATED"/>
    <property type="match status" value="1"/>
</dbReference>
<evidence type="ECO:0000313" key="6">
    <source>
        <dbReference type="EMBL" id="RJP74645.1"/>
    </source>
</evidence>
<protein>
    <submittedName>
        <fullName evidence="6">Formate C-acetyltransferase/glycerol dehydratase family glycyl radical enzyme</fullName>
    </submittedName>
</protein>
<proteinExistence type="predicted"/>
<dbReference type="PROSITE" id="PS51149">
    <property type="entry name" value="GLY_RADICAL_2"/>
    <property type="match status" value="1"/>
</dbReference>
<feature type="domain" description="Glycine radical" evidence="4">
    <location>
        <begin position="691"/>
        <end position="812"/>
    </location>
</feature>
<dbReference type="EMBL" id="QZKI01000013">
    <property type="protein sequence ID" value="RJP74645.1"/>
    <property type="molecule type" value="Genomic_DNA"/>
</dbReference>
<evidence type="ECO:0000259" key="5">
    <source>
        <dbReference type="PROSITE" id="PS51554"/>
    </source>
</evidence>
<keyword evidence="2" id="KW-0456">Lyase</keyword>
<dbReference type="GO" id="GO:0016829">
    <property type="term" value="F:lyase activity"/>
    <property type="evidence" value="ECO:0007669"/>
    <property type="project" value="UniProtKB-KW"/>
</dbReference>
<name>A0A419F8B9_9BACT</name>
<evidence type="ECO:0000256" key="3">
    <source>
        <dbReference type="PROSITE-ProRule" id="PRU00493"/>
    </source>
</evidence>
<dbReference type="GO" id="GO:0016740">
    <property type="term" value="F:transferase activity"/>
    <property type="evidence" value="ECO:0007669"/>
    <property type="project" value="UniProtKB-KW"/>
</dbReference>
<dbReference type="InterPro" id="IPR001150">
    <property type="entry name" value="Gly_radical"/>
</dbReference>